<sequence>MNVNEQAQEESRRMRAAQLMRARTAQEIRENAFQLEREILQRRIIADMENEAKMRALKAAQNIQSAEIEAKASSEKERMIDEYISAEEIIHLLMLKQDFNKRKVIGDMISEEFVLF</sequence>
<reference evidence="1 2" key="1">
    <citation type="submission" date="2019-03" db="EMBL/GenBank/DDBJ databases">
        <title>Single cell metagenomics reveals metabolic interactions within the superorganism composed of flagellate Streblomastix strix and complex community of Bacteroidetes bacteria on its surface.</title>
        <authorList>
            <person name="Treitli S.C."/>
            <person name="Kolisko M."/>
            <person name="Husnik F."/>
            <person name="Keeling P."/>
            <person name="Hampl V."/>
        </authorList>
    </citation>
    <scope>NUCLEOTIDE SEQUENCE [LARGE SCALE GENOMIC DNA]</scope>
    <source>
        <strain evidence="1">ST1C</strain>
    </source>
</reference>
<accession>A0A5J4X9M9</accession>
<proteinExistence type="predicted"/>
<dbReference type="EMBL" id="SNRW01000054">
    <property type="protein sequence ID" value="KAA6403834.1"/>
    <property type="molecule type" value="Genomic_DNA"/>
</dbReference>
<comment type="caution">
    <text evidence="1">The sequence shown here is derived from an EMBL/GenBank/DDBJ whole genome shotgun (WGS) entry which is preliminary data.</text>
</comment>
<name>A0A5J4X9M9_9EUKA</name>
<dbReference type="Proteomes" id="UP000324800">
    <property type="component" value="Unassembled WGS sequence"/>
</dbReference>
<evidence type="ECO:0000313" key="1">
    <source>
        <dbReference type="EMBL" id="KAA6403834.1"/>
    </source>
</evidence>
<dbReference type="AlphaFoldDB" id="A0A5J4X9M9"/>
<gene>
    <name evidence="1" type="ORF">EZS28_000627</name>
</gene>
<evidence type="ECO:0000313" key="2">
    <source>
        <dbReference type="Proteomes" id="UP000324800"/>
    </source>
</evidence>
<organism evidence="1 2">
    <name type="scientific">Streblomastix strix</name>
    <dbReference type="NCBI Taxonomy" id="222440"/>
    <lineage>
        <taxon>Eukaryota</taxon>
        <taxon>Metamonada</taxon>
        <taxon>Preaxostyla</taxon>
        <taxon>Oxymonadida</taxon>
        <taxon>Streblomastigidae</taxon>
        <taxon>Streblomastix</taxon>
    </lineage>
</organism>
<protein>
    <submittedName>
        <fullName evidence="1">Uncharacterized protein</fullName>
    </submittedName>
</protein>